<accession>A0A2C5WV19</accession>
<dbReference type="PANTHER" id="PTHR32004">
    <property type="entry name" value="TRNA LIGASE"/>
    <property type="match status" value="1"/>
</dbReference>
<sequence>MSQHQVPFADQNSDHVSHMIAALEARRQAGASNNKKRGGGSFRKTGFPVSQSPSGIHVYSWKLSDWDYKLRDLPTYARGLFTTTNSLQKDEIAVRGYDKFFNVNEVHETKWENIKTQTKGPYELTLKENGCIIFISGLEDGSILVCSKHSTGTGPDSKASHSTIGEGHLRKQLEKIGRSVQDLARELRARNATAVCELCDDEFEEHILKYGPEQAGLYLHGINLNLPEFVTYPSDQVQGFAQEWNFKKTDMLVMQDIDKVHEFLDSTAESGAYEGRDVEGFVIRCRRAPTPDSPFSDWFFKYKFEEPYLMYRQWRECTKALIAGNKPRIAKHKTITEKYLFYVKKRMAKDPSLGEKYLKNHGIIALRDDFLASENLKGGEAANMDRDSDSKETFPEVTRDVIIAPIATIGCGKTTIGLALTMLFGWGHIQNDNISGSKRPPRFVAALKEELKSKPAVFADRNNAERRERKQLVTDLRLSMDEPTIIALNFEHSPDSIQDIRELTRERVLKRGDNHQTIQAASDTNKFLGIMNNFISRYEAVDPDNGPDTGFDYIINLDTLAGSRANLEKIVKDLHETYPNFVSQMPSKEQLDAAMEYALNHKPEFRHEIRDRNSKWGKGANHQQQQQPQQQGPQTEKPKKKPNLEYMSVNVSKEAIDSTLQKTFSKPGISPENTKLYNYLKAQGRIQSNFHVTLLHRAGAKGHPELWEKYKSLFDSEYKATGEIGKLGTNKVVLERVVFNDKIMAIVVRLHDPTNTWVCTNNIAHITIGTYDNTTKPRESNDLLAEWLENGPKGVIREISLEDRPEVDGHVMGVAQRF</sequence>
<dbReference type="AlphaFoldDB" id="A0A2C5WV19"/>
<dbReference type="GO" id="GO:0005524">
    <property type="term" value="F:ATP binding"/>
    <property type="evidence" value="ECO:0007669"/>
    <property type="project" value="UniProtKB-UniRule"/>
</dbReference>
<gene>
    <name evidence="7" type="primary">trl1</name>
    <name evidence="7" type="ORF">CFIMG_006285RA</name>
</gene>
<dbReference type="EC" id="6.5.1.3" evidence="1"/>
<organism evidence="7 8">
    <name type="scientific">Ceratocystis fimbriata CBS 114723</name>
    <dbReference type="NCBI Taxonomy" id="1035309"/>
    <lineage>
        <taxon>Eukaryota</taxon>
        <taxon>Fungi</taxon>
        <taxon>Dikarya</taxon>
        <taxon>Ascomycota</taxon>
        <taxon>Pezizomycotina</taxon>
        <taxon>Sordariomycetes</taxon>
        <taxon>Hypocreomycetidae</taxon>
        <taxon>Microascales</taxon>
        <taxon>Ceratocystidaceae</taxon>
        <taxon>Ceratocystis</taxon>
    </lineage>
</organism>
<dbReference type="EMBL" id="APWK03000171">
    <property type="protein sequence ID" value="PHH49736.1"/>
    <property type="molecule type" value="Genomic_DNA"/>
</dbReference>
<dbReference type="GO" id="GO:0006388">
    <property type="term" value="P:tRNA splicing, via endonucleolytic cleavage and ligation"/>
    <property type="evidence" value="ECO:0007669"/>
    <property type="project" value="UniProtKB-UniRule"/>
</dbReference>
<evidence type="ECO:0000256" key="2">
    <source>
        <dbReference type="PIRSR" id="PIRSR019634-50"/>
    </source>
</evidence>
<feature type="active site" description="N6-AMP-lysine intermediate" evidence="2">
    <location>
        <position position="127"/>
    </location>
</feature>
<name>A0A2C5WV19_9PEZI</name>
<feature type="domain" description="tRNA ligase kinase" evidence="5">
    <location>
        <begin position="402"/>
        <end position="559"/>
    </location>
</feature>
<protein>
    <recommendedName>
        <fullName evidence="1">tRNA ligase</fullName>
        <ecNumber evidence="1">6.5.1.3</ecNumber>
    </recommendedName>
</protein>
<dbReference type="GO" id="GO:0051730">
    <property type="term" value="F:GTP-dependent polyribonucleotide 5'-hydroxyl-kinase activity"/>
    <property type="evidence" value="ECO:0007669"/>
    <property type="project" value="InterPro"/>
</dbReference>
<dbReference type="STRING" id="1035309.A0A2C5WV19"/>
<dbReference type="Pfam" id="PF08302">
    <property type="entry name" value="tRNA_lig_CPD"/>
    <property type="match status" value="1"/>
</dbReference>
<evidence type="ECO:0000259" key="6">
    <source>
        <dbReference type="Pfam" id="PF09511"/>
    </source>
</evidence>
<feature type="domain" description="T4 RNA ligase 1-like N-terminal" evidence="6">
    <location>
        <begin position="76"/>
        <end position="309"/>
    </location>
</feature>
<comment type="similarity">
    <text evidence="1">Belongs to the TRL1 family.</text>
</comment>
<dbReference type="InterPro" id="IPR012387">
    <property type="entry name" value="Trl1_fun"/>
</dbReference>
<evidence type="ECO:0000313" key="7">
    <source>
        <dbReference type="EMBL" id="PHH49736.1"/>
    </source>
</evidence>
<dbReference type="PIRSF" id="PIRSF019634">
    <property type="entry name" value="tRNA_lig_yeast"/>
    <property type="match status" value="1"/>
</dbReference>
<dbReference type="InterPro" id="IPR015966">
    <property type="entry name" value="tRNA_lig_kin_fungi"/>
</dbReference>
<dbReference type="Proteomes" id="UP000222788">
    <property type="component" value="Unassembled WGS sequence"/>
</dbReference>
<reference evidence="7 8" key="1">
    <citation type="journal article" date="2013" name="Fungal Biol.">
        <title>Analysis of microsatellite markers in the genome of the plant pathogen Ceratocystis fimbriata.</title>
        <authorList>
            <person name="Simpson M.C."/>
            <person name="Wilken P.M."/>
            <person name="Coetzee M.P."/>
            <person name="Wingfield M.J."/>
            <person name="Wingfield B.D."/>
        </authorList>
    </citation>
    <scope>NUCLEOTIDE SEQUENCE [LARGE SCALE GENOMIC DNA]</scope>
    <source>
        <strain evidence="7 8">CBS 114723</strain>
    </source>
</reference>
<feature type="compositionally biased region" description="Low complexity" evidence="3">
    <location>
        <begin position="623"/>
        <end position="635"/>
    </location>
</feature>
<proteinExistence type="inferred from homology"/>
<dbReference type="GO" id="GO:0003972">
    <property type="term" value="F:RNA ligase (ATP) activity"/>
    <property type="evidence" value="ECO:0007669"/>
    <property type="project" value="UniProtKB-UniRule"/>
</dbReference>
<evidence type="ECO:0000256" key="1">
    <source>
        <dbReference type="PIRNR" id="PIRNR019634"/>
    </source>
</evidence>
<dbReference type="Pfam" id="PF08303">
    <property type="entry name" value="tRNA_lig_kinase"/>
    <property type="match status" value="1"/>
</dbReference>
<dbReference type="Gene3D" id="3.40.50.300">
    <property type="entry name" value="P-loop containing nucleotide triphosphate hydrolases"/>
    <property type="match status" value="1"/>
</dbReference>
<keyword evidence="1" id="KW-0819">tRNA processing</keyword>
<feature type="region of interest" description="Disordered" evidence="3">
    <location>
        <begin position="27"/>
        <end position="46"/>
    </location>
</feature>
<reference evidence="7 8" key="2">
    <citation type="journal article" date="2013" name="IMA Fungus">
        <title>IMA Genome-F 1: Ceratocystis fimbriata: Draft nuclear genome sequence for the plant pathogen, Ceratocystis fimbriata.</title>
        <authorList>
            <person name="Wilken P.M."/>
            <person name="Steenkamp E.T."/>
            <person name="Wingfield M.J."/>
            <person name="de Beer Z.W."/>
            <person name="Wingfield B.D."/>
        </authorList>
    </citation>
    <scope>NUCLEOTIDE SEQUENCE [LARGE SCALE GENOMIC DNA]</scope>
    <source>
        <strain evidence="7 8">CBS 114723</strain>
    </source>
</reference>
<dbReference type="InterPro" id="IPR019039">
    <property type="entry name" value="T4-Rnl1-like_N"/>
</dbReference>
<feature type="domain" description="tRNA ligase phosphodiesterase" evidence="4">
    <location>
        <begin position="562"/>
        <end position="814"/>
    </location>
</feature>
<evidence type="ECO:0000259" key="5">
    <source>
        <dbReference type="Pfam" id="PF08303"/>
    </source>
</evidence>
<evidence type="ECO:0000256" key="3">
    <source>
        <dbReference type="SAM" id="MobiDB-lite"/>
    </source>
</evidence>
<evidence type="ECO:0000313" key="8">
    <source>
        <dbReference type="Proteomes" id="UP000222788"/>
    </source>
</evidence>
<dbReference type="GO" id="GO:0008081">
    <property type="term" value="F:phosphoric diester hydrolase activity"/>
    <property type="evidence" value="ECO:0007669"/>
    <property type="project" value="InterPro"/>
</dbReference>
<dbReference type="GO" id="GO:0005634">
    <property type="term" value="C:nucleus"/>
    <property type="evidence" value="ECO:0007669"/>
    <property type="project" value="TreeGrafter"/>
</dbReference>
<feature type="region of interest" description="Disordered" evidence="3">
    <location>
        <begin position="616"/>
        <end position="642"/>
    </location>
</feature>
<dbReference type="OrthoDB" id="276239at2759"/>
<evidence type="ECO:0000259" key="4">
    <source>
        <dbReference type="Pfam" id="PF08302"/>
    </source>
</evidence>
<comment type="catalytic activity">
    <reaction evidence="1">
        <text>ATP + (ribonucleotide)n-3'-hydroxyl + 5'-phospho-(ribonucleotide)m = (ribonucleotide)n+m + AMP + diphosphate.</text>
        <dbReference type="EC" id="6.5.1.3"/>
    </reaction>
</comment>
<dbReference type="InterPro" id="IPR027417">
    <property type="entry name" value="P-loop_NTPase"/>
</dbReference>
<dbReference type="Pfam" id="PF09511">
    <property type="entry name" value="RNA_lig_T4_1"/>
    <property type="match status" value="1"/>
</dbReference>
<keyword evidence="8" id="KW-1185">Reference proteome</keyword>
<dbReference type="PANTHER" id="PTHR32004:SF1">
    <property type="entry name" value="TRNA LIGASE"/>
    <property type="match status" value="1"/>
</dbReference>
<dbReference type="InterPro" id="IPR015965">
    <property type="entry name" value="tRNA_lig_PDEase"/>
</dbReference>
<comment type="caution">
    <text evidence="7">The sequence shown here is derived from an EMBL/GenBank/DDBJ whole genome shotgun (WGS) entry which is preliminary data.</text>
</comment>
<keyword evidence="1 7" id="KW-0436">Ligase</keyword>